<dbReference type="AlphaFoldDB" id="A0A4Z2GB58"/>
<evidence type="ECO:0000313" key="2">
    <source>
        <dbReference type="Proteomes" id="UP000314294"/>
    </source>
</evidence>
<proteinExistence type="predicted"/>
<accession>A0A4Z2GB58</accession>
<gene>
    <name evidence="1" type="ORF">EYF80_039642</name>
</gene>
<keyword evidence="2" id="KW-1185">Reference proteome</keyword>
<protein>
    <submittedName>
        <fullName evidence="1">Uncharacterized protein</fullName>
    </submittedName>
</protein>
<dbReference type="Proteomes" id="UP000314294">
    <property type="component" value="Unassembled WGS sequence"/>
</dbReference>
<comment type="caution">
    <text evidence="1">The sequence shown here is derived from an EMBL/GenBank/DDBJ whole genome shotgun (WGS) entry which is preliminary data.</text>
</comment>
<dbReference type="EMBL" id="SRLO01000629">
    <property type="protein sequence ID" value="TNN50153.1"/>
    <property type="molecule type" value="Genomic_DNA"/>
</dbReference>
<name>A0A4Z2GB58_9TELE</name>
<reference evidence="1 2" key="1">
    <citation type="submission" date="2019-03" db="EMBL/GenBank/DDBJ databases">
        <title>First draft genome of Liparis tanakae, snailfish: a comprehensive survey of snailfish specific genes.</title>
        <authorList>
            <person name="Kim W."/>
            <person name="Song I."/>
            <person name="Jeong J.-H."/>
            <person name="Kim D."/>
            <person name="Kim S."/>
            <person name="Ryu S."/>
            <person name="Song J.Y."/>
            <person name="Lee S.K."/>
        </authorList>
    </citation>
    <scope>NUCLEOTIDE SEQUENCE [LARGE SCALE GENOMIC DNA]</scope>
    <source>
        <tissue evidence="1">Muscle</tissue>
    </source>
</reference>
<evidence type="ECO:0000313" key="1">
    <source>
        <dbReference type="EMBL" id="TNN50153.1"/>
    </source>
</evidence>
<sequence>MNVDPVFNPINTGKSRCSSPAGCAAAEDWRSILSTRRGSGPFLCGMPAAEPLGWDGQRTHSTALHTCGMLKEMSNTR</sequence>
<organism evidence="1 2">
    <name type="scientific">Liparis tanakae</name>
    <name type="common">Tanaka's snailfish</name>
    <dbReference type="NCBI Taxonomy" id="230148"/>
    <lineage>
        <taxon>Eukaryota</taxon>
        <taxon>Metazoa</taxon>
        <taxon>Chordata</taxon>
        <taxon>Craniata</taxon>
        <taxon>Vertebrata</taxon>
        <taxon>Euteleostomi</taxon>
        <taxon>Actinopterygii</taxon>
        <taxon>Neopterygii</taxon>
        <taxon>Teleostei</taxon>
        <taxon>Neoteleostei</taxon>
        <taxon>Acanthomorphata</taxon>
        <taxon>Eupercaria</taxon>
        <taxon>Perciformes</taxon>
        <taxon>Cottioidei</taxon>
        <taxon>Cottales</taxon>
        <taxon>Liparidae</taxon>
        <taxon>Liparis</taxon>
    </lineage>
</organism>